<keyword evidence="2" id="KW-0507">mRNA processing</keyword>
<feature type="region of interest" description="Disordered" evidence="4">
    <location>
        <begin position="1"/>
        <end position="56"/>
    </location>
</feature>
<name>A0A5B8N1L3_9CHLO</name>
<feature type="compositionally biased region" description="Basic and acidic residues" evidence="4">
    <location>
        <begin position="173"/>
        <end position="191"/>
    </location>
</feature>
<keyword evidence="6" id="KW-1185">Reference proteome</keyword>
<accession>A0A5B8N1L3</accession>
<feature type="compositionally biased region" description="Acidic residues" evidence="4">
    <location>
        <begin position="114"/>
        <end position="126"/>
    </location>
</feature>
<proteinExistence type="inferred from homology"/>
<organism evidence="5 6">
    <name type="scientific">Chloropicon primus</name>
    <dbReference type="NCBI Taxonomy" id="1764295"/>
    <lineage>
        <taxon>Eukaryota</taxon>
        <taxon>Viridiplantae</taxon>
        <taxon>Chlorophyta</taxon>
        <taxon>Chloropicophyceae</taxon>
        <taxon>Chloropicales</taxon>
        <taxon>Chloropicaceae</taxon>
        <taxon>Chloropicon</taxon>
    </lineage>
</organism>
<dbReference type="Proteomes" id="UP000316726">
    <property type="component" value="Chromosome 18"/>
</dbReference>
<evidence type="ECO:0000313" key="6">
    <source>
        <dbReference type="Proteomes" id="UP000316726"/>
    </source>
</evidence>
<protein>
    <submittedName>
        <fullName evidence="5">Pre-mRNA-splicing factor Cwf15/Cwc15</fullName>
    </submittedName>
</protein>
<sequence>MTSAARPTWAPAKGSEDQGGSKMFGSRTSYSSKDLPGHKELKSRALGQDGAEEVGKRDLKRELLEKEAKHFANKPELLAAKQLKIQALEHKIKVPGVVDAEFAATGDLVTREADADEDFDFDDGEGEDTKARSALGGGVEGADGGAAGVSEEEEDSSDEDDDEDDDEAELLAELEKIKRERAEERQKKEQEAAEENMLGQKDEIMRGNPLLNIDGGAGGGGDDFLVRRRWDDDVVFKNQTRNEPKRQKRFINDTIRSDFHRRFLDKYIK</sequence>
<evidence type="ECO:0000256" key="3">
    <source>
        <dbReference type="ARBA" id="ARBA00023187"/>
    </source>
</evidence>
<dbReference type="PANTHER" id="PTHR12718:SF2">
    <property type="entry name" value="SPLICEOSOME-ASSOCIATED PROTEIN CWC15 HOMOLOG"/>
    <property type="match status" value="1"/>
</dbReference>
<comment type="similarity">
    <text evidence="1">Belongs to the CWC15 family.</text>
</comment>
<evidence type="ECO:0000256" key="2">
    <source>
        <dbReference type="ARBA" id="ARBA00022664"/>
    </source>
</evidence>
<reference evidence="5 6" key="1">
    <citation type="submission" date="2018-07" db="EMBL/GenBank/DDBJ databases">
        <title>The complete nuclear genome of the prasinophyte Chloropicon primus (CCMP1205).</title>
        <authorList>
            <person name="Pombert J.-F."/>
            <person name="Otis C."/>
            <person name="Turmel M."/>
            <person name="Lemieux C."/>
        </authorList>
    </citation>
    <scope>NUCLEOTIDE SEQUENCE [LARGE SCALE GENOMIC DNA]</scope>
    <source>
        <strain evidence="5 6">CCMP1205</strain>
    </source>
</reference>
<evidence type="ECO:0000256" key="1">
    <source>
        <dbReference type="ARBA" id="ARBA00006644"/>
    </source>
</evidence>
<evidence type="ECO:0000256" key="4">
    <source>
        <dbReference type="SAM" id="MobiDB-lite"/>
    </source>
</evidence>
<evidence type="ECO:0000313" key="5">
    <source>
        <dbReference type="EMBL" id="QDZ25584.1"/>
    </source>
</evidence>
<dbReference type="AlphaFoldDB" id="A0A5B8N1L3"/>
<dbReference type="GO" id="GO:0045292">
    <property type="term" value="P:mRNA cis splicing, via spliceosome"/>
    <property type="evidence" value="ECO:0007669"/>
    <property type="project" value="TreeGrafter"/>
</dbReference>
<gene>
    <name evidence="5" type="ORF">A3770_18p81020</name>
</gene>
<dbReference type="InterPro" id="IPR006973">
    <property type="entry name" value="Cwf_Cwc_15"/>
</dbReference>
<dbReference type="OrthoDB" id="30179at2759"/>
<feature type="compositionally biased region" description="Gly residues" evidence="4">
    <location>
        <begin position="135"/>
        <end position="147"/>
    </location>
</feature>
<feature type="compositionally biased region" description="Acidic residues" evidence="4">
    <location>
        <begin position="150"/>
        <end position="172"/>
    </location>
</feature>
<keyword evidence="3" id="KW-0508">mRNA splicing</keyword>
<feature type="region of interest" description="Disordered" evidence="4">
    <location>
        <begin position="105"/>
        <end position="207"/>
    </location>
</feature>
<dbReference type="GO" id="GO:0071013">
    <property type="term" value="C:catalytic step 2 spliceosome"/>
    <property type="evidence" value="ECO:0007669"/>
    <property type="project" value="TreeGrafter"/>
</dbReference>
<dbReference type="STRING" id="1764295.A0A5B8N1L3"/>
<dbReference type="GO" id="GO:0003723">
    <property type="term" value="F:RNA binding"/>
    <property type="evidence" value="ECO:0007669"/>
    <property type="project" value="TreeGrafter"/>
</dbReference>
<dbReference type="Pfam" id="PF04889">
    <property type="entry name" value="Cwf_Cwc_15"/>
    <property type="match status" value="1"/>
</dbReference>
<dbReference type="PANTHER" id="PTHR12718">
    <property type="entry name" value="CELL CYCLE CONTROL PROTEIN CWF15"/>
    <property type="match status" value="1"/>
</dbReference>
<dbReference type="EMBL" id="CP031051">
    <property type="protein sequence ID" value="QDZ25584.1"/>
    <property type="molecule type" value="Genomic_DNA"/>
</dbReference>